<keyword evidence="6" id="KW-0677">Repeat</keyword>
<dbReference type="FunFam" id="1.50.10.20:FF:000012">
    <property type="entry name" value="Geranylgeranyl transferase type-2 subunit beta"/>
    <property type="match status" value="1"/>
</dbReference>
<dbReference type="CDD" id="cd02894">
    <property type="entry name" value="GGTase-II"/>
    <property type="match status" value="1"/>
</dbReference>
<dbReference type="InterPro" id="IPR045089">
    <property type="entry name" value="PGGT1B-like"/>
</dbReference>
<keyword evidence="3 9" id="KW-0637">Prenyltransferase</keyword>
<evidence type="ECO:0000256" key="1">
    <source>
        <dbReference type="ARBA" id="ARBA00010497"/>
    </source>
</evidence>
<dbReference type="SUPFAM" id="SSF48239">
    <property type="entry name" value="Terpenoid cyclases/Protein prenyltransferases"/>
    <property type="match status" value="1"/>
</dbReference>
<keyword evidence="5 9" id="KW-0479">Metal-binding</keyword>
<dbReference type="Gene3D" id="1.50.10.20">
    <property type="match status" value="1"/>
</dbReference>
<dbReference type="GeneID" id="9062125"/>
<keyword evidence="7 9" id="KW-0862">Zinc</keyword>
<accession>C5KJW4</accession>
<proteinExistence type="inferred from homology"/>
<dbReference type="AlphaFoldDB" id="C5KJW4"/>
<dbReference type="Proteomes" id="UP000007800">
    <property type="component" value="Unassembled WGS sequence"/>
</dbReference>
<keyword evidence="4 9" id="KW-0808">Transferase</keyword>
<evidence type="ECO:0000256" key="9">
    <source>
        <dbReference type="RuleBase" id="RU365076"/>
    </source>
</evidence>
<dbReference type="InterPro" id="IPR026873">
    <property type="entry name" value="Ptb1"/>
</dbReference>
<comment type="similarity">
    <text evidence="1 9">Belongs to the protein prenyltransferase subunit beta family.</text>
</comment>
<dbReference type="GO" id="GO:0005968">
    <property type="term" value="C:Rab-protein geranylgeranyltransferase complex"/>
    <property type="evidence" value="ECO:0007669"/>
    <property type="project" value="UniProtKB-UniRule"/>
</dbReference>
<keyword evidence="12" id="KW-1185">Reference proteome</keyword>
<feature type="domain" description="Prenyltransferase alpha-alpha toroid" evidence="10">
    <location>
        <begin position="19"/>
        <end position="336"/>
    </location>
</feature>
<evidence type="ECO:0000256" key="8">
    <source>
        <dbReference type="ARBA" id="ARBA00047658"/>
    </source>
</evidence>
<gene>
    <name evidence="11" type="ORF">Pmar_PMAR006954</name>
</gene>
<dbReference type="GO" id="GO:0072657">
    <property type="term" value="P:protein localization to membrane"/>
    <property type="evidence" value="ECO:0007669"/>
    <property type="project" value="UniProtKB-ARBA"/>
</dbReference>
<evidence type="ECO:0000313" key="11">
    <source>
        <dbReference type="EMBL" id="EER15222.1"/>
    </source>
</evidence>
<comment type="subunit">
    <text evidence="2">Heterodimer of an alpha and a beta subunit.</text>
</comment>
<dbReference type="InterPro" id="IPR001330">
    <property type="entry name" value="Prenyltrans"/>
</dbReference>
<evidence type="ECO:0000256" key="6">
    <source>
        <dbReference type="ARBA" id="ARBA00022737"/>
    </source>
</evidence>
<dbReference type="PANTHER" id="PTHR11774:SF11">
    <property type="entry name" value="GERANYLGERANYL TRANSFERASE TYPE-2 SUBUNIT BETA"/>
    <property type="match status" value="1"/>
</dbReference>
<dbReference type="InterPro" id="IPR008930">
    <property type="entry name" value="Terpenoid_cyclase/PrenylTrfase"/>
</dbReference>
<dbReference type="GO" id="GO:0004663">
    <property type="term" value="F:Rab geranylgeranyltransferase activity"/>
    <property type="evidence" value="ECO:0007669"/>
    <property type="project" value="UniProtKB-UniRule"/>
</dbReference>
<evidence type="ECO:0000256" key="4">
    <source>
        <dbReference type="ARBA" id="ARBA00022679"/>
    </source>
</evidence>
<sequence length="359" mass="39221">MVREVAVFTMTGGSSQPPLLVDKHEKYIYDLDTPDKALTMDFVLSESIRMGGAYWGITALDVLGKLDAQSYTRRDDVLNFIDSCRGQDGGYGFFPGMDSHINSTHYALLVLAELDALDTLSPEERLETRRFVISMQTSDGGFQGDYSGEVDGRFSYSAVAILSLLNAVGAPEEAEDQDIDRQRAVAWLRSCQNYDGAFGSIPGAESHAAYTFCAVAALALLGEEADEIDDWRLGHWLAERQIPKHGGFNGRPEKAPDVCYSWWITSALSVLGKLHWIDSDALTGFILRAQEEEDGGIADRPGDVPDVFHTFFGLAGLSLLDTSGSFHLRPVDPVWALPLDTVRRLGLATEKGRSGGTSA</sequence>
<dbReference type="GO" id="GO:0046872">
    <property type="term" value="F:metal ion binding"/>
    <property type="evidence" value="ECO:0007669"/>
    <property type="project" value="UniProtKB-KW"/>
</dbReference>
<dbReference type="FunCoup" id="C5KJW4">
    <property type="interactions" value="144"/>
</dbReference>
<dbReference type="OrthoDB" id="5428259at2759"/>
<comment type="cofactor">
    <cofactor evidence="9">
        <name>Zn(2+)</name>
        <dbReference type="ChEBI" id="CHEBI:29105"/>
    </cofactor>
    <text evidence="9">Binds 1 zinc ion per subunit.</text>
</comment>
<dbReference type="RefSeq" id="XP_002783426.1">
    <property type="nucleotide sequence ID" value="XM_002783380.1"/>
</dbReference>
<dbReference type="InParanoid" id="C5KJW4"/>
<dbReference type="EMBL" id="GG673648">
    <property type="protein sequence ID" value="EER15222.1"/>
    <property type="molecule type" value="Genomic_DNA"/>
</dbReference>
<evidence type="ECO:0000313" key="12">
    <source>
        <dbReference type="Proteomes" id="UP000007800"/>
    </source>
</evidence>
<dbReference type="PANTHER" id="PTHR11774">
    <property type="entry name" value="GERANYLGERANYL TRANSFERASE TYPE BETA SUBUNIT"/>
    <property type="match status" value="1"/>
</dbReference>
<dbReference type="OMA" id="AESHCGQ"/>
<evidence type="ECO:0000256" key="2">
    <source>
        <dbReference type="ARBA" id="ARBA00011355"/>
    </source>
</evidence>
<evidence type="ECO:0000259" key="10">
    <source>
        <dbReference type="Pfam" id="PF00432"/>
    </source>
</evidence>
<organism evidence="12">
    <name type="scientific">Perkinsus marinus (strain ATCC 50983 / TXsc)</name>
    <dbReference type="NCBI Taxonomy" id="423536"/>
    <lineage>
        <taxon>Eukaryota</taxon>
        <taxon>Sar</taxon>
        <taxon>Alveolata</taxon>
        <taxon>Perkinsozoa</taxon>
        <taxon>Perkinsea</taxon>
        <taxon>Perkinsida</taxon>
        <taxon>Perkinsidae</taxon>
        <taxon>Perkinsus</taxon>
    </lineage>
</organism>
<evidence type="ECO:0000256" key="5">
    <source>
        <dbReference type="ARBA" id="ARBA00022723"/>
    </source>
</evidence>
<name>C5KJW4_PERM5</name>
<reference evidence="11 12" key="1">
    <citation type="submission" date="2008-07" db="EMBL/GenBank/DDBJ databases">
        <authorList>
            <person name="El-Sayed N."/>
            <person name="Caler E."/>
            <person name="Inman J."/>
            <person name="Amedeo P."/>
            <person name="Hass B."/>
            <person name="Wortman J."/>
        </authorList>
    </citation>
    <scope>NUCLEOTIDE SEQUENCE [LARGE SCALE GENOMIC DNA]</scope>
    <source>
        <strain evidence="12">ATCC 50983 / TXsc</strain>
    </source>
</reference>
<comment type="function">
    <text evidence="9">Catalyzes the transfer of a geranylgeranyl moiety from geranylgeranyl diphosphate to both cysteines of proteins with the C-terminal sequence -XXCC, -XCXC and -CCXX.</text>
</comment>
<dbReference type="EC" id="2.5.1.60" evidence="9"/>
<protein>
    <recommendedName>
        <fullName evidence="9">Geranylgeranyl transferase type-2 subunit beta</fullName>
        <ecNumber evidence="9">2.5.1.60</ecNumber>
    </recommendedName>
</protein>
<comment type="catalytic activity">
    <reaction evidence="8 9">
        <text>geranylgeranyl diphosphate + L-cysteinyl-[protein] = S-geranylgeranyl-L-cysteinyl-[protein] + diphosphate</text>
        <dbReference type="Rhea" id="RHEA:21240"/>
        <dbReference type="Rhea" id="RHEA-COMP:10131"/>
        <dbReference type="Rhea" id="RHEA-COMP:11537"/>
        <dbReference type="ChEBI" id="CHEBI:29950"/>
        <dbReference type="ChEBI" id="CHEBI:33019"/>
        <dbReference type="ChEBI" id="CHEBI:57533"/>
        <dbReference type="ChEBI" id="CHEBI:86021"/>
        <dbReference type="EC" id="2.5.1.60"/>
    </reaction>
</comment>
<evidence type="ECO:0000256" key="7">
    <source>
        <dbReference type="ARBA" id="ARBA00022833"/>
    </source>
</evidence>
<evidence type="ECO:0000256" key="3">
    <source>
        <dbReference type="ARBA" id="ARBA00022602"/>
    </source>
</evidence>
<dbReference type="Pfam" id="PF00432">
    <property type="entry name" value="Prenyltrans"/>
    <property type="match status" value="1"/>
</dbReference>